<keyword evidence="7 8" id="KW-0472">Membrane</keyword>
<dbReference type="OrthoDB" id="8880065at2759"/>
<evidence type="ECO:0000256" key="4">
    <source>
        <dbReference type="ARBA" id="ARBA00022787"/>
    </source>
</evidence>
<evidence type="ECO:0000313" key="9">
    <source>
        <dbReference type="EMBL" id="VEL39270.1"/>
    </source>
</evidence>
<evidence type="ECO:0000256" key="5">
    <source>
        <dbReference type="ARBA" id="ARBA00022989"/>
    </source>
</evidence>
<organism evidence="9 10">
    <name type="scientific">Protopolystoma xenopodis</name>
    <dbReference type="NCBI Taxonomy" id="117903"/>
    <lineage>
        <taxon>Eukaryota</taxon>
        <taxon>Metazoa</taxon>
        <taxon>Spiralia</taxon>
        <taxon>Lophotrochozoa</taxon>
        <taxon>Platyhelminthes</taxon>
        <taxon>Monogenea</taxon>
        <taxon>Polyopisthocotylea</taxon>
        <taxon>Polystomatidea</taxon>
        <taxon>Polystomatidae</taxon>
        <taxon>Protopolystoma</taxon>
    </lineage>
</organism>
<dbReference type="GO" id="GO:0005741">
    <property type="term" value="C:mitochondrial outer membrane"/>
    <property type="evidence" value="ECO:0007669"/>
    <property type="project" value="UniProtKB-SubCell"/>
</dbReference>
<comment type="caution">
    <text evidence="9">The sequence shown here is derived from an EMBL/GenBank/DDBJ whole genome shotgun (WGS) entry which is preliminary data.</text>
</comment>
<evidence type="ECO:0000256" key="6">
    <source>
        <dbReference type="ARBA" id="ARBA00023128"/>
    </source>
</evidence>
<evidence type="ECO:0000256" key="7">
    <source>
        <dbReference type="ARBA" id="ARBA00023136"/>
    </source>
</evidence>
<dbReference type="EMBL" id="CAAALY010260672">
    <property type="protein sequence ID" value="VEL39270.1"/>
    <property type="molecule type" value="Genomic_DNA"/>
</dbReference>
<keyword evidence="5 8" id="KW-1133">Transmembrane helix</keyword>
<dbReference type="Pfam" id="PF10265">
    <property type="entry name" value="Miga"/>
    <property type="match status" value="1"/>
</dbReference>
<dbReference type="InterPro" id="IPR019392">
    <property type="entry name" value="Miga"/>
</dbReference>
<feature type="transmembrane region" description="Helical" evidence="8">
    <location>
        <begin position="93"/>
        <end position="113"/>
    </location>
</feature>
<comment type="subcellular location">
    <subcellularLocation>
        <location evidence="1">Mitochondrion outer membrane</location>
    </subcellularLocation>
</comment>
<evidence type="ECO:0000256" key="2">
    <source>
        <dbReference type="ARBA" id="ARBA00008969"/>
    </source>
</evidence>
<dbReference type="PANTHER" id="PTHR21508">
    <property type="entry name" value="MITOGUARDIN"/>
    <property type="match status" value="1"/>
</dbReference>
<keyword evidence="10" id="KW-1185">Reference proteome</keyword>
<keyword evidence="4" id="KW-1000">Mitochondrion outer membrane</keyword>
<evidence type="ECO:0000256" key="1">
    <source>
        <dbReference type="ARBA" id="ARBA00004294"/>
    </source>
</evidence>
<protein>
    <submittedName>
        <fullName evidence="9">Uncharacterized protein</fullName>
    </submittedName>
</protein>
<accession>A0A3S5B3C7</accession>
<name>A0A3S5B3C7_9PLAT</name>
<keyword evidence="6" id="KW-0496">Mitochondrion</keyword>
<evidence type="ECO:0000256" key="8">
    <source>
        <dbReference type="SAM" id="Phobius"/>
    </source>
</evidence>
<reference evidence="9" key="1">
    <citation type="submission" date="2018-11" db="EMBL/GenBank/DDBJ databases">
        <authorList>
            <consortium name="Pathogen Informatics"/>
        </authorList>
    </citation>
    <scope>NUCLEOTIDE SEQUENCE</scope>
</reference>
<dbReference type="PANTHER" id="PTHR21508:SF5">
    <property type="entry name" value="MITOGUARDIN"/>
    <property type="match status" value="1"/>
</dbReference>
<dbReference type="GO" id="GO:0008053">
    <property type="term" value="P:mitochondrial fusion"/>
    <property type="evidence" value="ECO:0007669"/>
    <property type="project" value="InterPro"/>
</dbReference>
<proteinExistence type="inferred from homology"/>
<evidence type="ECO:0000256" key="3">
    <source>
        <dbReference type="ARBA" id="ARBA00022692"/>
    </source>
</evidence>
<dbReference type="Proteomes" id="UP000784294">
    <property type="component" value="Unassembled WGS sequence"/>
</dbReference>
<sequence length="182" mass="20010">MLDFLASPMAHGANSQLAEELAAKGVKVLNFYDVVFDLILLDALEVLANPPSSILSVTRNQWLSASFKRTAIDSAIWTILMGKRKMLQRPDGFYAHYYALVGTFAPALAWGFLGPDAGANRICSRFREALIGLVRQFFVAASPVVSSASGDFGLKYTDFFDSIEKTSSSLFMAIICFTKVYK</sequence>
<gene>
    <name evidence="9" type="ORF">PXEA_LOCUS32710</name>
</gene>
<dbReference type="AlphaFoldDB" id="A0A3S5B3C7"/>
<comment type="similarity">
    <text evidence="2">Belongs to the mitoguardin family.</text>
</comment>
<evidence type="ECO:0000313" key="10">
    <source>
        <dbReference type="Proteomes" id="UP000784294"/>
    </source>
</evidence>
<keyword evidence="3 8" id="KW-0812">Transmembrane</keyword>